<proteinExistence type="predicted"/>
<feature type="domain" description="MaoC-like" evidence="1">
    <location>
        <begin position="21"/>
        <end position="122"/>
    </location>
</feature>
<dbReference type="PANTHER" id="PTHR43437">
    <property type="entry name" value="HYDROXYACYL-THIOESTER DEHYDRATASE TYPE 2, MITOCHONDRIAL-RELATED"/>
    <property type="match status" value="1"/>
</dbReference>
<keyword evidence="3" id="KW-1185">Reference proteome</keyword>
<evidence type="ECO:0000313" key="2">
    <source>
        <dbReference type="EMBL" id="UTJ07334.1"/>
    </source>
</evidence>
<dbReference type="GO" id="GO:0016746">
    <property type="term" value="F:acyltransferase activity"/>
    <property type="evidence" value="ECO:0007669"/>
    <property type="project" value="UniProtKB-KW"/>
</dbReference>
<dbReference type="Pfam" id="PF13527">
    <property type="entry name" value="Acetyltransf_9"/>
    <property type="match status" value="1"/>
</dbReference>
<dbReference type="Pfam" id="PF01575">
    <property type="entry name" value="MaoC_dehydratas"/>
    <property type="match status" value="1"/>
</dbReference>
<dbReference type="RefSeq" id="WP_254577511.1">
    <property type="nucleotide sequence ID" value="NZ_CP100595.1"/>
</dbReference>
<dbReference type="InterPro" id="IPR016181">
    <property type="entry name" value="Acyl_CoA_acyltransferase"/>
</dbReference>
<dbReference type="Gene3D" id="3.40.630.30">
    <property type="match status" value="1"/>
</dbReference>
<keyword evidence="2" id="KW-0012">Acyltransferase</keyword>
<gene>
    <name evidence="2" type="ORF">NJU99_04385</name>
</gene>
<dbReference type="Proteomes" id="UP001060012">
    <property type="component" value="Chromosome"/>
</dbReference>
<dbReference type="EMBL" id="CP100595">
    <property type="protein sequence ID" value="UTJ07334.1"/>
    <property type="molecule type" value="Genomic_DNA"/>
</dbReference>
<organism evidence="2 3">
    <name type="scientific">Arcobacter roscoffensis</name>
    <dbReference type="NCBI Taxonomy" id="2961520"/>
    <lineage>
        <taxon>Bacteria</taxon>
        <taxon>Pseudomonadati</taxon>
        <taxon>Campylobacterota</taxon>
        <taxon>Epsilonproteobacteria</taxon>
        <taxon>Campylobacterales</taxon>
        <taxon>Arcobacteraceae</taxon>
        <taxon>Arcobacter</taxon>
    </lineage>
</organism>
<evidence type="ECO:0000313" key="3">
    <source>
        <dbReference type="Proteomes" id="UP001060012"/>
    </source>
</evidence>
<dbReference type="InterPro" id="IPR029069">
    <property type="entry name" value="HotDog_dom_sf"/>
</dbReference>
<reference evidence="2" key="1">
    <citation type="submission" date="2022-07" db="EMBL/GenBank/DDBJ databases">
        <title>Arcobacter roscoffensis sp. nov., a marine bacterium isolated from coastal seawater collected from Roscoff, France.</title>
        <authorList>
            <person name="Pascual J."/>
            <person name="Lepeaux C."/>
            <person name="Methner A."/>
            <person name="Overmann J."/>
        </authorList>
    </citation>
    <scope>NUCLEOTIDE SEQUENCE</scope>
    <source>
        <strain evidence="2">ARW1-2F2</strain>
    </source>
</reference>
<keyword evidence="2" id="KW-0808">Transferase</keyword>
<name>A0ABY5E591_9BACT</name>
<accession>A0ABY5E591</accession>
<evidence type="ECO:0000259" key="1">
    <source>
        <dbReference type="Pfam" id="PF01575"/>
    </source>
</evidence>
<dbReference type="EC" id="2.3.1.-" evidence="2"/>
<dbReference type="SUPFAM" id="SSF55729">
    <property type="entry name" value="Acyl-CoA N-acyltransferases (Nat)"/>
    <property type="match status" value="1"/>
</dbReference>
<dbReference type="SUPFAM" id="SSF54637">
    <property type="entry name" value="Thioesterase/thiol ester dehydrase-isomerase"/>
    <property type="match status" value="1"/>
</dbReference>
<dbReference type="CDD" id="cd03449">
    <property type="entry name" value="R_hydratase"/>
    <property type="match status" value="1"/>
</dbReference>
<dbReference type="InterPro" id="IPR050965">
    <property type="entry name" value="UPF0336/Enoyl-CoA_hydratase"/>
</dbReference>
<sequence length="405" mass="47098">MSKSLVFNKIPLEEIEIGMTVSYSQTITDTDIKEFAGLSGDRNPVHLDENYANNSRFKKRIAHGMMTASYFSALFGTKIPGEGCVYTYQSLNFKKPVYINDTVEAIVTVTGIDLEKRRVKFKTVCRVDKKIVTYGEAELYVPIEFRKIMINDKSELLQYKAQILDLFEHSFGSKMDESLWDWAYIENPNGNPIVSLYFDGEKLVGHYAVIPIRFILNQKNLDAVLSMTTMVDLAYRKYGIFIEQANEVYEKANGLGYKFVCGFPNKKSAPGFKKRLDWILEEDLYVANFSYDELQQIERKSYPNAISFNIQNKENLEWRLAKANQNYFKKNNNILKEFEGNFDIIFNGVDFSNLDRDKKYNLLLDHSLDKHLDKKEFDYIFGYRLFDISLEGIEFKKDLIISDVF</sequence>
<dbReference type="InterPro" id="IPR002539">
    <property type="entry name" value="MaoC-like_dom"/>
</dbReference>
<dbReference type="PANTHER" id="PTHR43437:SF3">
    <property type="entry name" value="HYDROXYACYL-THIOESTER DEHYDRATASE TYPE 2, MITOCHONDRIAL"/>
    <property type="match status" value="1"/>
</dbReference>
<dbReference type="Gene3D" id="3.10.129.10">
    <property type="entry name" value="Hotdog Thioesterase"/>
    <property type="match status" value="1"/>
</dbReference>
<protein>
    <submittedName>
        <fullName evidence="2">GNAT family N-acetyltransferase</fullName>
        <ecNumber evidence="2">2.3.1.-</ecNumber>
    </submittedName>
</protein>